<feature type="transmembrane region" description="Helical" evidence="6">
    <location>
        <begin position="367"/>
        <end position="390"/>
    </location>
</feature>
<comment type="subcellular location">
    <subcellularLocation>
        <location evidence="1">Membrane</location>
        <topology evidence="1">Multi-pass membrane protein</topology>
    </subcellularLocation>
</comment>
<feature type="transmembrane region" description="Helical" evidence="6">
    <location>
        <begin position="157"/>
        <end position="179"/>
    </location>
</feature>
<dbReference type="SUPFAM" id="SSF103473">
    <property type="entry name" value="MFS general substrate transporter"/>
    <property type="match status" value="1"/>
</dbReference>
<feature type="transmembrane region" description="Helical" evidence="6">
    <location>
        <begin position="99"/>
        <end position="122"/>
    </location>
</feature>
<feature type="transmembrane region" description="Helical" evidence="6">
    <location>
        <begin position="397"/>
        <end position="418"/>
    </location>
</feature>
<dbReference type="AlphaFoldDB" id="A0A836BPR6"/>
<accession>A0A836BPR6</accession>
<dbReference type="GO" id="GO:0022857">
    <property type="term" value="F:transmembrane transporter activity"/>
    <property type="evidence" value="ECO:0007669"/>
    <property type="project" value="InterPro"/>
</dbReference>
<feature type="transmembrane region" description="Helical" evidence="6">
    <location>
        <begin position="128"/>
        <end position="145"/>
    </location>
</feature>
<dbReference type="Pfam" id="PF07690">
    <property type="entry name" value="MFS_1"/>
    <property type="match status" value="1"/>
</dbReference>
<dbReference type="Gene3D" id="1.20.1250.20">
    <property type="entry name" value="MFS general substrate transporter like domains"/>
    <property type="match status" value="1"/>
</dbReference>
<keyword evidence="4 6" id="KW-0472">Membrane</keyword>
<evidence type="ECO:0000256" key="1">
    <source>
        <dbReference type="ARBA" id="ARBA00004141"/>
    </source>
</evidence>
<feature type="compositionally biased region" description="Low complexity" evidence="5">
    <location>
        <begin position="585"/>
        <end position="598"/>
    </location>
</feature>
<organism evidence="8 9">
    <name type="scientific">Edaphochlamys debaryana</name>
    <dbReference type="NCBI Taxonomy" id="47281"/>
    <lineage>
        <taxon>Eukaryota</taxon>
        <taxon>Viridiplantae</taxon>
        <taxon>Chlorophyta</taxon>
        <taxon>core chlorophytes</taxon>
        <taxon>Chlorophyceae</taxon>
        <taxon>CS clade</taxon>
        <taxon>Chlamydomonadales</taxon>
        <taxon>Chlamydomonadales incertae sedis</taxon>
        <taxon>Edaphochlamys</taxon>
    </lineage>
</organism>
<sequence>MPPAGPSPFAASNSTGDACLALQASVAAGSASGIREAFCTLPPGSTAWTDPGASLISTFGLACGREWLVSLLNSLYFVGLAVGGMVFGSLSDRRGRRLALYGCTLLAAAVTVGEALAPALWLHGLCRLVGAAAVQGMAIANVVLVTETVGADYRGRVGILTQSFFIAGECLLALMASLIRDWRPLTLACAGLSAAFLASALVVPESPRWLLSVGRRREAAAVLAKLAAANGRRGPESSAEAIEAALVEVEEGQGAEDVEAAVEAKAIAAEPCKAPSSESASSASASLPASPTSSAAPLVSVLLNPLDGKEAASEAEPPPQAPAPLTLRQAAAHPLVRRYYLLLSLALCTLALSYYGVGFALQYIPGSIYLSFFLIALAELPASLAVGLLIDRVGRVALVAGGMALSGLANVACGLAAGVPAAQVALAMAGKFGCSGTWYVLVVYVAELFTTSVRSLLSGAVYQSGRVGGVAAPFVFLLGTATGASSLPFLLMGGAILLAAPLCAMLPETRGAPQPESLAQMEANAGRTLLAWRRARGAGAAAQESEGEEPAVEAAAGEGDRVGESGEEGASGGGTEGPAQRRSARLSSRASVASAAQSEGAGAPFPRRRSSADPYYLRPYFSV</sequence>
<evidence type="ECO:0000256" key="4">
    <source>
        <dbReference type="ARBA" id="ARBA00023136"/>
    </source>
</evidence>
<dbReference type="PANTHER" id="PTHR24064">
    <property type="entry name" value="SOLUTE CARRIER FAMILY 22 MEMBER"/>
    <property type="match status" value="1"/>
</dbReference>
<feature type="domain" description="Major facilitator superfamily (MFS) profile" evidence="7">
    <location>
        <begin position="21"/>
        <end position="511"/>
    </location>
</feature>
<evidence type="ECO:0000256" key="6">
    <source>
        <dbReference type="SAM" id="Phobius"/>
    </source>
</evidence>
<evidence type="ECO:0000256" key="5">
    <source>
        <dbReference type="SAM" id="MobiDB-lite"/>
    </source>
</evidence>
<feature type="transmembrane region" description="Helical" evidence="6">
    <location>
        <begin position="474"/>
        <end position="500"/>
    </location>
</feature>
<reference evidence="8" key="1">
    <citation type="journal article" date="2020" name="bioRxiv">
        <title>Comparative genomics of Chlamydomonas.</title>
        <authorList>
            <person name="Craig R.J."/>
            <person name="Hasan A.R."/>
            <person name="Ness R.W."/>
            <person name="Keightley P.D."/>
        </authorList>
    </citation>
    <scope>NUCLEOTIDE SEQUENCE</scope>
    <source>
        <strain evidence="8">CCAP 11/70</strain>
    </source>
</reference>
<evidence type="ECO:0000313" key="8">
    <source>
        <dbReference type="EMBL" id="KAG2484375.1"/>
    </source>
</evidence>
<feature type="transmembrane region" description="Helical" evidence="6">
    <location>
        <begin position="67"/>
        <end position="87"/>
    </location>
</feature>
<protein>
    <recommendedName>
        <fullName evidence="7">Major facilitator superfamily (MFS) profile domain-containing protein</fullName>
    </recommendedName>
</protein>
<dbReference type="GO" id="GO:0016020">
    <property type="term" value="C:membrane"/>
    <property type="evidence" value="ECO:0007669"/>
    <property type="project" value="UniProtKB-SubCell"/>
</dbReference>
<gene>
    <name evidence="8" type="ORF">HYH03_016791</name>
</gene>
<name>A0A836BPR6_9CHLO</name>
<keyword evidence="2 6" id="KW-0812">Transmembrane</keyword>
<dbReference type="EMBL" id="JAEHOE010000151">
    <property type="protein sequence ID" value="KAG2484375.1"/>
    <property type="molecule type" value="Genomic_DNA"/>
</dbReference>
<feature type="region of interest" description="Disordered" evidence="5">
    <location>
        <begin position="539"/>
        <end position="612"/>
    </location>
</feature>
<proteinExistence type="predicted"/>
<evidence type="ECO:0000256" key="2">
    <source>
        <dbReference type="ARBA" id="ARBA00022692"/>
    </source>
</evidence>
<comment type="caution">
    <text evidence="8">The sequence shown here is derived from an EMBL/GenBank/DDBJ whole genome shotgun (WGS) entry which is preliminary data.</text>
</comment>
<dbReference type="PROSITE" id="PS50850">
    <property type="entry name" value="MFS"/>
    <property type="match status" value="1"/>
</dbReference>
<keyword evidence="3 6" id="KW-1133">Transmembrane helix</keyword>
<feature type="transmembrane region" description="Helical" evidence="6">
    <location>
        <begin position="185"/>
        <end position="203"/>
    </location>
</feature>
<dbReference type="OrthoDB" id="547451at2759"/>
<dbReference type="InterPro" id="IPR005828">
    <property type="entry name" value="MFS_sugar_transport-like"/>
</dbReference>
<dbReference type="InterPro" id="IPR020846">
    <property type="entry name" value="MFS_dom"/>
</dbReference>
<evidence type="ECO:0000256" key="3">
    <source>
        <dbReference type="ARBA" id="ARBA00022989"/>
    </source>
</evidence>
<dbReference type="InterPro" id="IPR011701">
    <property type="entry name" value="MFS"/>
</dbReference>
<dbReference type="Pfam" id="PF00083">
    <property type="entry name" value="Sugar_tr"/>
    <property type="match status" value="1"/>
</dbReference>
<dbReference type="InterPro" id="IPR036259">
    <property type="entry name" value="MFS_trans_sf"/>
</dbReference>
<keyword evidence="9" id="KW-1185">Reference proteome</keyword>
<dbReference type="Proteomes" id="UP000612055">
    <property type="component" value="Unassembled WGS sequence"/>
</dbReference>
<feature type="transmembrane region" description="Helical" evidence="6">
    <location>
        <begin position="339"/>
        <end position="361"/>
    </location>
</feature>
<evidence type="ECO:0000259" key="7">
    <source>
        <dbReference type="PROSITE" id="PS50850"/>
    </source>
</evidence>
<evidence type="ECO:0000313" key="9">
    <source>
        <dbReference type="Proteomes" id="UP000612055"/>
    </source>
</evidence>